<evidence type="ECO:0000313" key="4">
    <source>
        <dbReference type="EMBL" id="WPK11052.1"/>
    </source>
</evidence>
<dbReference type="InterPro" id="IPR047057">
    <property type="entry name" value="MerR_fam"/>
</dbReference>
<feature type="domain" description="HTH merR-type" evidence="3">
    <location>
        <begin position="1"/>
        <end position="69"/>
    </location>
</feature>
<dbReference type="Gene3D" id="1.10.1660.10">
    <property type="match status" value="1"/>
</dbReference>
<organism evidence="4 5">
    <name type="scientific">Lysinibacillus louembei</name>
    <dbReference type="NCBI Taxonomy" id="1470088"/>
    <lineage>
        <taxon>Bacteria</taxon>
        <taxon>Bacillati</taxon>
        <taxon>Bacillota</taxon>
        <taxon>Bacilli</taxon>
        <taxon>Bacillales</taxon>
        <taxon>Bacillaceae</taxon>
        <taxon>Lysinibacillus</taxon>
    </lineage>
</organism>
<keyword evidence="1" id="KW-0238">DNA-binding</keyword>
<dbReference type="Proteomes" id="UP001322664">
    <property type="component" value="Chromosome"/>
</dbReference>
<keyword evidence="5" id="KW-1185">Reference proteome</keyword>
<evidence type="ECO:0000259" key="3">
    <source>
        <dbReference type="PROSITE" id="PS50937"/>
    </source>
</evidence>
<protein>
    <submittedName>
        <fullName evidence="4">MerR family transcriptional regulator</fullName>
    </submittedName>
</protein>
<evidence type="ECO:0000313" key="5">
    <source>
        <dbReference type="Proteomes" id="UP001322664"/>
    </source>
</evidence>
<proteinExistence type="predicted"/>
<dbReference type="PANTHER" id="PTHR30204">
    <property type="entry name" value="REDOX-CYCLING DRUG-SENSING TRANSCRIPTIONAL ACTIVATOR SOXR"/>
    <property type="match status" value="1"/>
</dbReference>
<keyword evidence="2" id="KW-0175">Coiled coil</keyword>
<dbReference type="PANTHER" id="PTHR30204:SF95">
    <property type="entry name" value="HTH-TYPE TRANSCRIPTIONAL REGULATOR CUER"/>
    <property type="match status" value="1"/>
</dbReference>
<dbReference type="SMART" id="SM00422">
    <property type="entry name" value="HTH_MERR"/>
    <property type="match status" value="1"/>
</dbReference>
<dbReference type="RefSeq" id="WP_319836148.1">
    <property type="nucleotide sequence ID" value="NZ_CP137624.1"/>
</dbReference>
<sequence length="128" mass="14966">MLKIGELAEMTGITKRTIDYYTNLGLLKAKRSSSNYRYYNQEAIEQLHFIERKKKEGLSLEQIKHLIEPKMEEIDIQDIRVQMQQLEKEVALLVTKLSKEDQLAKQNIVTKMKQDSNTLIQSLLLLIT</sequence>
<dbReference type="Pfam" id="PF13411">
    <property type="entry name" value="MerR_1"/>
    <property type="match status" value="1"/>
</dbReference>
<dbReference type="PRINTS" id="PR00040">
    <property type="entry name" value="HTHMERR"/>
</dbReference>
<evidence type="ECO:0000256" key="1">
    <source>
        <dbReference type="ARBA" id="ARBA00023125"/>
    </source>
</evidence>
<accession>A0ABZ0RS40</accession>
<evidence type="ECO:0000256" key="2">
    <source>
        <dbReference type="SAM" id="Coils"/>
    </source>
</evidence>
<feature type="coiled-coil region" evidence="2">
    <location>
        <begin position="76"/>
        <end position="103"/>
    </location>
</feature>
<name>A0ABZ0RS40_9BACI</name>
<dbReference type="PROSITE" id="PS50937">
    <property type="entry name" value="HTH_MERR_2"/>
    <property type="match status" value="1"/>
</dbReference>
<dbReference type="SUPFAM" id="SSF46955">
    <property type="entry name" value="Putative DNA-binding domain"/>
    <property type="match status" value="1"/>
</dbReference>
<dbReference type="InterPro" id="IPR000551">
    <property type="entry name" value="MerR-type_HTH_dom"/>
</dbReference>
<dbReference type="EMBL" id="CP137624">
    <property type="protein sequence ID" value="WPK11052.1"/>
    <property type="molecule type" value="Genomic_DNA"/>
</dbReference>
<reference evidence="4 5" key="1">
    <citation type="submission" date="2023-09" db="EMBL/GenBank/DDBJ databases">
        <authorList>
            <person name="Page C.A."/>
            <person name="Perez-Diaz I.M."/>
        </authorList>
    </citation>
    <scope>NUCLEOTIDE SEQUENCE [LARGE SCALE GENOMIC DNA]</scope>
    <source>
        <strain evidence="4 5">Ll15</strain>
    </source>
</reference>
<dbReference type="InterPro" id="IPR009061">
    <property type="entry name" value="DNA-bd_dom_put_sf"/>
</dbReference>
<gene>
    <name evidence="4" type="ORF">R6U77_14305</name>
</gene>